<dbReference type="InterPro" id="IPR036388">
    <property type="entry name" value="WH-like_DNA-bd_sf"/>
</dbReference>
<reference evidence="5" key="1">
    <citation type="submission" date="2018-01" db="EMBL/GenBank/DDBJ databases">
        <authorList>
            <person name="Li J."/>
        </authorList>
    </citation>
    <scope>NUCLEOTIDE SEQUENCE [LARGE SCALE GENOMIC DNA]</scope>
    <source>
        <strain evidence="5">592</strain>
    </source>
</reference>
<dbReference type="PRINTS" id="PR00598">
    <property type="entry name" value="HTHMARR"/>
</dbReference>
<sequence length="158" mass="17197">MTSANRRGAGSPAATELVRELRTFTAEVERYVLQMSHVHAMHRTDLAAIGLVMDRDATSPKDISDGLGLSPSATSAMLDRLERAGHVRRERVETDRRSVRVEITEDALAVGGSMFAILAKHMRQVLDVHDEQELARAAALMHQLTAAARAARDEAAGT</sequence>
<gene>
    <name evidence="4" type="ORF">C3E78_04330</name>
</gene>
<dbReference type="PANTHER" id="PTHR33164">
    <property type="entry name" value="TRANSCRIPTIONAL REGULATOR, MARR FAMILY"/>
    <property type="match status" value="1"/>
</dbReference>
<accession>A0A5F2ERY8</accession>
<dbReference type="GO" id="GO:0003677">
    <property type="term" value="F:DNA binding"/>
    <property type="evidence" value="ECO:0007669"/>
    <property type="project" value="UniProtKB-KW"/>
</dbReference>
<evidence type="ECO:0000313" key="5">
    <source>
        <dbReference type="Proteomes" id="UP000244384"/>
    </source>
</evidence>
<evidence type="ECO:0000256" key="2">
    <source>
        <dbReference type="ARBA" id="ARBA00023125"/>
    </source>
</evidence>
<dbReference type="InterPro" id="IPR023187">
    <property type="entry name" value="Tscrpt_reg_MarR-type_CS"/>
</dbReference>
<dbReference type="AlphaFoldDB" id="A0A2S0WJP2"/>
<dbReference type="GO" id="GO:0006950">
    <property type="term" value="P:response to stress"/>
    <property type="evidence" value="ECO:0007669"/>
    <property type="project" value="TreeGrafter"/>
</dbReference>
<dbReference type="OrthoDB" id="162531at2"/>
<dbReference type="InterPro" id="IPR036390">
    <property type="entry name" value="WH_DNA-bd_sf"/>
</dbReference>
<dbReference type="PANTHER" id="PTHR33164:SF106">
    <property type="entry name" value="TRANSCRIPTIONAL REGULATORY PROTEIN"/>
    <property type="match status" value="1"/>
</dbReference>
<name>A0A2S0WJP2_9ACTN</name>
<dbReference type="PROSITE" id="PS50995">
    <property type="entry name" value="HTH_MARR_2"/>
    <property type="match status" value="1"/>
</dbReference>
<dbReference type="InterPro" id="IPR039422">
    <property type="entry name" value="MarR/SlyA-like"/>
</dbReference>
<dbReference type="SMART" id="SM00347">
    <property type="entry name" value="HTH_MARR"/>
    <property type="match status" value="1"/>
</dbReference>
<dbReference type="InterPro" id="IPR000835">
    <property type="entry name" value="HTH_MarR-typ"/>
</dbReference>
<keyword evidence="2" id="KW-0238">DNA-binding</keyword>
<dbReference type="Gene3D" id="1.10.10.10">
    <property type="entry name" value="Winged helix-like DNA-binding domain superfamily/Winged helix DNA-binding domain"/>
    <property type="match status" value="1"/>
</dbReference>
<protein>
    <submittedName>
        <fullName evidence="4">MarR family transcriptional regulator</fullName>
    </submittedName>
</protein>
<dbReference type="PROSITE" id="PS01117">
    <property type="entry name" value="HTH_MARR_1"/>
    <property type="match status" value="1"/>
</dbReference>
<dbReference type="GO" id="GO:0003700">
    <property type="term" value="F:DNA-binding transcription factor activity"/>
    <property type="evidence" value="ECO:0007669"/>
    <property type="project" value="InterPro"/>
</dbReference>
<evidence type="ECO:0000313" key="4">
    <source>
        <dbReference type="EMBL" id="AWB91507.1"/>
    </source>
</evidence>
<keyword evidence="3" id="KW-0804">Transcription</keyword>
<evidence type="ECO:0000256" key="3">
    <source>
        <dbReference type="ARBA" id="ARBA00023163"/>
    </source>
</evidence>
<dbReference type="RefSeq" id="WP_108577153.1">
    <property type="nucleotide sequence ID" value="NZ_CP026952.1"/>
</dbReference>
<keyword evidence="5" id="KW-1185">Reference proteome</keyword>
<evidence type="ECO:0000256" key="1">
    <source>
        <dbReference type="ARBA" id="ARBA00023015"/>
    </source>
</evidence>
<dbReference type="EMBL" id="CP026952">
    <property type="protein sequence ID" value="AWB91507.1"/>
    <property type="molecule type" value="Genomic_DNA"/>
</dbReference>
<keyword evidence="1" id="KW-0805">Transcription regulation</keyword>
<dbReference type="Proteomes" id="UP000244384">
    <property type="component" value="Chromosome"/>
</dbReference>
<proteinExistence type="predicted"/>
<dbReference type="Pfam" id="PF12802">
    <property type="entry name" value="MarR_2"/>
    <property type="match status" value="1"/>
</dbReference>
<organism evidence="4 5">
    <name type="scientific">Aeromicrobium chenweiae</name>
    <dbReference type="NCBI Taxonomy" id="2079793"/>
    <lineage>
        <taxon>Bacteria</taxon>
        <taxon>Bacillati</taxon>
        <taxon>Actinomycetota</taxon>
        <taxon>Actinomycetes</taxon>
        <taxon>Propionibacteriales</taxon>
        <taxon>Nocardioidaceae</taxon>
        <taxon>Aeromicrobium</taxon>
    </lineage>
</organism>
<accession>A0A2S0WJP2</accession>
<dbReference type="SUPFAM" id="SSF46785">
    <property type="entry name" value="Winged helix' DNA-binding domain"/>
    <property type="match status" value="1"/>
</dbReference>
<dbReference type="KEGG" id="aez:C3E78_04330"/>